<dbReference type="EMBL" id="BARV01017358">
    <property type="protein sequence ID" value="GAI22422.1"/>
    <property type="molecule type" value="Genomic_DNA"/>
</dbReference>
<feature type="non-terminal residue" evidence="1">
    <location>
        <position position="79"/>
    </location>
</feature>
<gene>
    <name evidence="1" type="ORF">S06H3_29606</name>
</gene>
<evidence type="ECO:0000313" key="1">
    <source>
        <dbReference type="EMBL" id="GAI22422.1"/>
    </source>
</evidence>
<comment type="caution">
    <text evidence="1">The sequence shown here is derived from an EMBL/GenBank/DDBJ whole genome shotgun (WGS) entry which is preliminary data.</text>
</comment>
<dbReference type="InterPro" id="IPR036761">
    <property type="entry name" value="TTHA0802/YceI-like_sf"/>
</dbReference>
<reference evidence="1" key="1">
    <citation type="journal article" date="2014" name="Front. Microbiol.">
        <title>High frequency of phylogenetically diverse reductive dehalogenase-homologous genes in deep subseafloor sedimentary metagenomes.</title>
        <authorList>
            <person name="Kawai M."/>
            <person name="Futagami T."/>
            <person name="Toyoda A."/>
            <person name="Takaki Y."/>
            <person name="Nishi S."/>
            <person name="Hori S."/>
            <person name="Arai W."/>
            <person name="Tsubouchi T."/>
            <person name="Morono Y."/>
            <person name="Uchiyama I."/>
            <person name="Ito T."/>
            <person name="Fujiyama A."/>
            <person name="Inagaki F."/>
            <person name="Takami H."/>
        </authorList>
    </citation>
    <scope>NUCLEOTIDE SEQUENCE</scope>
    <source>
        <strain evidence="1">Expedition CK06-06</strain>
    </source>
</reference>
<dbReference type="Gene3D" id="2.40.128.110">
    <property type="entry name" value="Lipid/polyisoprenoid-binding, YceI-like"/>
    <property type="match status" value="1"/>
</dbReference>
<protein>
    <submittedName>
        <fullName evidence="1">Uncharacterized protein</fullName>
    </submittedName>
</protein>
<sequence length="79" mass="9002">MTFSAYSQGKLKSSKSHIKFYSHTTVEDIEANNYASVSTIDTESGEVVFSVPMQGFEFEKSTMQKHFNQENFLDTKTHP</sequence>
<name>X1LSS5_9ZZZZ</name>
<organism evidence="1">
    <name type="scientific">marine sediment metagenome</name>
    <dbReference type="NCBI Taxonomy" id="412755"/>
    <lineage>
        <taxon>unclassified sequences</taxon>
        <taxon>metagenomes</taxon>
        <taxon>ecological metagenomes</taxon>
    </lineage>
</organism>
<accession>X1LSS5</accession>
<proteinExistence type="predicted"/>
<dbReference type="SUPFAM" id="SSF101874">
    <property type="entry name" value="YceI-like"/>
    <property type="match status" value="1"/>
</dbReference>
<dbReference type="AlphaFoldDB" id="X1LSS5"/>